<dbReference type="CDD" id="cd11615">
    <property type="entry name" value="SAF_NeuB_like"/>
    <property type="match status" value="1"/>
</dbReference>
<dbReference type="PANTHER" id="PTHR42966:SF1">
    <property type="entry name" value="SIALIC ACID SYNTHASE"/>
    <property type="match status" value="1"/>
</dbReference>
<dbReference type="SUPFAM" id="SSF51569">
    <property type="entry name" value="Aldolase"/>
    <property type="match status" value="1"/>
</dbReference>
<dbReference type="AlphaFoldDB" id="A0A0F9RLP5"/>
<dbReference type="InterPro" id="IPR051690">
    <property type="entry name" value="PseI-like"/>
</dbReference>
<dbReference type="SMART" id="SM00858">
    <property type="entry name" value="SAF"/>
    <property type="match status" value="1"/>
</dbReference>
<evidence type="ECO:0000313" key="2">
    <source>
        <dbReference type="EMBL" id="KKN50702.1"/>
    </source>
</evidence>
<reference evidence="2" key="1">
    <citation type="journal article" date="2015" name="Nature">
        <title>Complex archaea that bridge the gap between prokaryotes and eukaryotes.</title>
        <authorList>
            <person name="Spang A."/>
            <person name="Saw J.H."/>
            <person name="Jorgensen S.L."/>
            <person name="Zaremba-Niedzwiedzka K."/>
            <person name="Martijn J."/>
            <person name="Lind A.E."/>
            <person name="van Eijk R."/>
            <person name="Schleper C."/>
            <person name="Guy L."/>
            <person name="Ettema T.J."/>
        </authorList>
    </citation>
    <scope>NUCLEOTIDE SEQUENCE</scope>
</reference>
<dbReference type="InterPro" id="IPR013132">
    <property type="entry name" value="PseI/NeuA/B-like_N"/>
</dbReference>
<dbReference type="InterPro" id="IPR057736">
    <property type="entry name" value="SAF_PseI/NeuA/NeuB"/>
</dbReference>
<dbReference type="GO" id="GO:0016051">
    <property type="term" value="P:carbohydrate biosynthetic process"/>
    <property type="evidence" value="ECO:0007669"/>
    <property type="project" value="InterPro"/>
</dbReference>
<sequence>MIKLRDKEINNFTEPYIIAEIGANHNGDMDLAKRMIKSAFECGVDAVKFQSWNQNSLVSNEEFERNQSYDDSPKKHFGSLREMVEKYYLREEQHFELKKYCESLGVEFSSTPFTKPEVDLLMQLDVPFIKVASMDINHLELLKYIAKQGKPILLSSGMSTLGEIEQAVRVIEEQGNNQIVILHCVSIYPPKNEDINLNNIKMLQKAFPYPIGFSDHSFGVSLPLASVALGCCLIEKHFTLDKDLPGWDHEISANPNELKVICEESKKIANALGVFKRIVSEDEKEKMKIFRRSIVLNKEMKVGDTISLTDLNFKRPGSGIRPDETKYVISRKLKKNKVYDELLYWEDLE</sequence>
<dbReference type="Gene3D" id="3.20.20.70">
    <property type="entry name" value="Aldolase class I"/>
    <property type="match status" value="1"/>
</dbReference>
<dbReference type="SUPFAM" id="SSF51269">
    <property type="entry name" value="AFP III-like domain"/>
    <property type="match status" value="1"/>
</dbReference>
<organism evidence="2">
    <name type="scientific">marine sediment metagenome</name>
    <dbReference type="NCBI Taxonomy" id="412755"/>
    <lineage>
        <taxon>unclassified sequences</taxon>
        <taxon>metagenomes</taxon>
        <taxon>ecological metagenomes</taxon>
    </lineage>
</organism>
<dbReference type="EMBL" id="LAZR01001099">
    <property type="protein sequence ID" value="KKN50702.1"/>
    <property type="molecule type" value="Genomic_DNA"/>
</dbReference>
<dbReference type="InterPro" id="IPR013974">
    <property type="entry name" value="SAF"/>
</dbReference>
<gene>
    <name evidence="2" type="ORF">LCGC14_0630110</name>
</gene>
<dbReference type="PROSITE" id="PS50844">
    <property type="entry name" value="AFP_LIKE"/>
    <property type="match status" value="1"/>
</dbReference>
<dbReference type="InterPro" id="IPR006190">
    <property type="entry name" value="SAF_AFP_Neu5Ac"/>
</dbReference>
<evidence type="ECO:0000259" key="1">
    <source>
        <dbReference type="PROSITE" id="PS50844"/>
    </source>
</evidence>
<comment type="caution">
    <text evidence="2">The sequence shown here is derived from an EMBL/GenBank/DDBJ whole genome shotgun (WGS) entry which is preliminary data.</text>
</comment>
<proteinExistence type="predicted"/>
<name>A0A0F9RLP5_9ZZZZ</name>
<dbReference type="InterPro" id="IPR036732">
    <property type="entry name" value="AFP_Neu5c_C_sf"/>
</dbReference>
<dbReference type="Pfam" id="PF08666">
    <property type="entry name" value="SAF"/>
    <property type="match status" value="1"/>
</dbReference>
<feature type="domain" description="AFP-like" evidence="1">
    <location>
        <begin position="293"/>
        <end position="349"/>
    </location>
</feature>
<dbReference type="PANTHER" id="PTHR42966">
    <property type="entry name" value="N-ACETYLNEURAMINATE SYNTHASE"/>
    <property type="match status" value="1"/>
</dbReference>
<dbReference type="InterPro" id="IPR013785">
    <property type="entry name" value="Aldolase_TIM"/>
</dbReference>
<protein>
    <recommendedName>
        <fullName evidence="1">AFP-like domain-containing protein</fullName>
    </recommendedName>
</protein>
<dbReference type="GO" id="GO:0047444">
    <property type="term" value="F:N-acylneuraminate-9-phosphate synthase activity"/>
    <property type="evidence" value="ECO:0007669"/>
    <property type="project" value="TreeGrafter"/>
</dbReference>
<dbReference type="Pfam" id="PF03102">
    <property type="entry name" value="NeuB"/>
    <property type="match status" value="1"/>
</dbReference>
<dbReference type="Gene3D" id="3.90.1210.10">
    <property type="entry name" value="Antifreeze-like/N-acetylneuraminic acid synthase C-terminal domain"/>
    <property type="match status" value="1"/>
</dbReference>
<accession>A0A0F9RLP5</accession>